<sequence>MEMERAIDGERERDLGIVLLLLLLLKEEVFYCNGYIQTPKTRLVLVFPHYTC</sequence>
<protein>
    <submittedName>
        <fullName evidence="1">Uncharacterized protein</fullName>
    </submittedName>
</protein>
<name>Q56YC2_ARATH</name>
<accession>Q56YC2</accession>
<proteinExistence type="evidence at transcript level"/>
<evidence type="ECO:0000313" key="1">
    <source>
        <dbReference type="EMBL" id="BAD94352.1"/>
    </source>
</evidence>
<organism evidence="1">
    <name type="scientific">Arabidopsis thaliana</name>
    <name type="common">Mouse-ear cress</name>
    <dbReference type="NCBI Taxonomy" id="3702"/>
    <lineage>
        <taxon>Eukaryota</taxon>
        <taxon>Viridiplantae</taxon>
        <taxon>Streptophyta</taxon>
        <taxon>Embryophyta</taxon>
        <taxon>Tracheophyta</taxon>
        <taxon>Spermatophyta</taxon>
        <taxon>Magnoliopsida</taxon>
        <taxon>eudicotyledons</taxon>
        <taxon>Gunneridae</taxon>
        <taxon>Pentapetalae</taxon>
        <taxon>rosids</taxon>
        <taxon>malvids</taxon>
        <taxon>Brassicales</taxon>
        <taxon>Brassicaceae</taxon>
        <taxon>Camelineae</taxon>
        <taxon>Arabidopsis</taxon>
    </lineage>
</organism>
<dbReference type="AlphaFoldDB" id="Q56YC2"/>
<reference evidence="1" key="1">
    <citation type="submission" date="2005-03" db="EMBL/GenBank/DDBJ databases">
        <title>Large-scale analysis of RIKEN Arabidopsis full-length (RAFL) cDNAs.</title>
        <authorList>
            <person name="Totoki Y."/>
            <person name="Seki M."/>
            <person name="Ishida J."/>
            <person name="Nakajima M."/>
            <person name="Enju A."/>
            <person name="Kamiya A."/>
            <person name="Narusaka M."/>
            <person name="Shin-i T."/>
            <person name="Nakagawa M."/>
            <person name="Sakamoto N."/>
            <person name="Oishi K."/>
            <person name="Kohara Y."/>
            <person name="Kobayashi M."/>
            <person name="Toyoda A."/>
            <person name="Sakaki Y."/>
            <person name="Sakurai T."/>
            <person name="Iida K."/>
            <person name="Akiyama K."/>
            <person name="Satou M."/>
            <person name="Toyoda T."/>
            <person name="Konagaya A."/>
            <person name="Carninci P."/>
            <person name="Kawai J."/>
            <person name="Hayashizaki Y."/>
            <person name="Shinozaki K."/>
        </authorList>
    </citation>
    <scope>NUCLEOTIDE SEQUENCE</scope>
</reference>
<dbReference type="EMBL" id="AK221401">
    <property type="protein sequence ID" value="BAD94352.1"/>
    <property type="molecule type" value="mRNA"/>
</dbReference>